<dbReference type="AlphaFoldDB" id="B6HDD8"/>
<proteinExistence type="predicted"/>
<evidence type="ECO:0000313" key="1">
    <source>
        <dbReference type="EMBL" id="CAP86042.1"/>
    </source>
</evidence>
<sequence>MERIYITLWWSMMSSTPDGVEYQISDYCRGLKGNLGATAAPAKYLRDANLLGHPGGCLLFQITIIHNGHGWKCEPCSGNPKTLVPLLMQQRGYRHTELKTVVEKTMYQIMYSVASIKDMNMGAPPGPPGGSGEGYLIQLILQYYIRENGEGALEMCRSFQLTGRRDSSTAFWEIEVEVCDVACGDRGRSSITLFGKKSVNVGAPRVD</sequence>
<name>B6HDD8_PENRW</name>
<gene>
    <name evidence="1" type="ORF">Pc20g07130</name>
    <name evidence="1" type="ORF">PCH_Pc20g07130</name>
</gene>
<protein>
    <submittedName>
        <fullName evidence="1">Uncharacterized protein</fullName>
    </submittedName>
</protein>
<dbReference type="EMBL" id="AM920435">
    <property type="protein sequence ID" value="CAP86042.1"/>
    <property type="molecule type" value="Genomic_DNA"/>
</dbReference>
<keyword evidence="2" id="KW-1185">Reference proteome</keyword>
<dbReference type="VEuPathDB" id="FungiDB:PCH_Pc20g07130"/>
<accession>B6HDD8</accession>
<organism evidence="1 2">
    <name type="scientific">Penicillium rubens (strain ATCC 28089 / DSM 1075 / NRRL 1951 / Wisconsin 54-1255)</name>
    <name type="common">Penicillium chrysogenum</name>
    <dbReference type="NCBI Taxonomy" id="500485"/>
    <lineage>
        <taxon>Eukaryota</taxon>
        <taxon>Fungi</taxon>
        <taxon>Dikarya</taxon>
        <taxon>Ascomycota</taxon>
        <taxon>Pezizomycotina</taxon>
        <taxon>Eurotiomycetes</taxon>
        <taxon>Eurotiomycetidae</taxon>
        <taxon>Eurotiales</taxon>
        <taxon>Aspergillaceae</taxon>
        <taxon>Penicillium</taxon>
        <taxon>Penicillium chrysogenum species complex</taxon>
    </lineage>
</organism>
<dbReference type="Proteomes" id="UP000000724">
    <property type="component" value="Contig Pc00c20"/>
</dbReference>
<reference evidence="1 2" key="1">
    <citation type="journal article" date="2008" name="Nat. Biotechnol.">
        <title>Genome sequencing and analysis of the filamentous fungus Penicillium chrysogenum.</title>
        <authorList>
            <person name="van den Berg M.A."/>
            <person name="Albang R."/>
            <person name="Albermann K."/>
            <person name="Badger J.H."/>
            <person name="Daran J.-M."/>
            <person name="Driessen A.J.M."/>
            <person name="Garcia-Estrada C."/>
            <person name="Fedorova N.D."/>
            <person name="Harris D.M."/>
            <person name="Heijne W.H.M."/>
            <person name="Joardar V.S."/>
            <person name="Kiel J.A.K.W."/>
            <person name="Kovalchuk A."/>
            <person name="Martin J.F."/>
            <person name="Nierman W.C."/>
            <person name="Nijland J.G."/>
            <person name="Pronk J.T."/>
            <person name="Roubos J.A."/>
            <person name="van der Klei I.J."/>
            <person name="van Peij N.N.M.E."/>
            <person name="Veenhuis M."/>
            <person name="von Doehren H."/>
            <person name="Wagner C."/>
            <person name="Wortman J.R."/>
            <person name="Bovenberg R.A.L."/>
        </authorList>
    </citation>
    <scope>NUCLEOTIDE SEQUENCE [LARGE SCALE GENOMIC DNA]</scope>
    <source>
        <strain evidence="2">ATCC 28089 / DSM 1075 / NRRL 1951 / Wisconsin 54-1255</strain>
    </source>
</reference>
<dbReference type="HOGENOM" id="CLU_1326777_0_0_1"/>
<evidence type="ECO:0000313" key="2">
    <source>
        <dbReference type="Proteomes" id="UP000000724"/>
    </source>
</evidence>